<organism evidence="1">
    <name type="scientific">Arundo donax</name>
    <name type="common">Giant reed</name>
    <name type="synonym">Donax arundinaceus</name>
    <dbReference type="NCBI Taxonomy" id="35708"/>
    <lineage>
        <taxon>Eukaryota</taxon>
        <taxon>Viridiplantae</taxon>
        <taxon>Streptophyta</taxon>
        <taxon>Embryophyta</taxon>
        <taxon>Tracheophyta</taxon>
        <taxon>Spermatophyta</taxon>
        <taxon>Magnoliopsida</taxon>
        <taxon>Liliopsida</taxon>
        <taxon>Poales</taxon>
        <taxon>Poaceae</taxon>
        <taxon>PACMAD clade</taxon>
        <taxon>Arundinoideae</taxon>
        <taxon>Arundineae</taxon>
        <taxon>Arundo</taxon>
    </lineage>
</organism>
<proteinExistence type="predicted"/>
<dbReference type="EMBL" id="GBRH01241619">
    <property type="protein sequence ID" value="JAD56276.1"/>
    <property type="molecule type" value="Transcribed_RNA"/>
</dbReference>
<sequence length="40" mass="4472">MKYDKAYTCYSAPEQISQIQSQCSCLLTTAAKHDPSPIHL</sequence>
<reference evidence="1" key="2">
    <citation type="journal article" date="2015" name="Data Brief">
        <title>Shoot transcriptome of the giant reed, Arundo donax.</title>
        <authorList>
            <person name="Barrero R.A."/>
            <person name="Guerrero F.D."/>
            <person name="Moolhuijzen P."/>
            <person name="Goolsby J.A."/>
            <person name="Tidwell J."/>
            <person name="Bellgard S.E."/>
            <person name="Bellgard M.I."/>
        </authorList>
    </citation>
    <scope>NUCLEOTIDE SEQUENCE</scope>
    <source>
        <tissue evidence="1">Shoot tissue taken approximately 20 cm above the soil surface</tissue>
    </source>
</reference>
<protein>
    <submittedName>
        <fullName evidence="1">Uncharacterized protein</fullName>
    </submittedName>
</protein>
<accession>A0A0A9AYS7</accession>
<evidence type="ECO:0000313" key="1">
    <source>
        <dbReference type="EMBL" id="JAD56276.1"/>
    </source>
</evidence>
<name>A0A0A9AYS7_ARUDO</name>
<reference evidence="1" key="1">
    <citation type="submission" date="2014-09" db="EMBL/GenBank/DDBJ databases">
        <authorList>
            <person name="Magalhaes I.L.F."/>
            <person name="Oliveira U."/>
            <person name="Santos F.R."/>
            <person name="Vidigal T.H.D.A."/>
            <person name="Brescovit A.D."/>
            <person name="Santos A.J."/>
        </authorList>
    </citation>
    <scope>NUCLEOTIDE SEQUENCE</scope>
    <source>
        <tissue evidence="1">Shoot tissue taken approximately 20 cm above the soil surface</tissue>
    </source>
</reference>
<dbReference type="AlphaFoldDB" id="A0A0A9AYS7"/>